<comment type="similarity">
    <text evidence="7">Belongs to the binding-protein-dependent transport system permease family.</text>
</comment>
<dbReference type="PANTHER" id="PTHR30151:SF38">
    <property type="entry name" value="ALIPHATIC SULFONATES TRANSPORT PERMEASE PROTEIN SSUC-RELATED"/>
    <property type="match status" value="1"/>
</dbReference>
<dbReference type="RefSeq" id="WP_043375341.1">
    <property type="nucleotide sequence ID" value="NZ_CP006704.1"/>
</dbReference>
<keyword evidence="2 7" id="KW-0813">Transport</keyword>
<feature type="transmembrane region" description="Helical" evidence="7">
    <location>
        <begin position="236"/>
        <end position="256"/>
    </location>
</feature>
<evidence type="ECO:0000313" key="9">
    <source>
        <dbReference type="EMBL" id="AIJ49163.1"/>
    </source>
</evidence>
<reference evidence="9 10" key="1">
    <citation type="journal article" date="2014" name="Genome Announc.">
        <title>Complete Genome Sequence of Polychlorinated Biphenyl Degrader Comamonas testosteroni TK102 (NBRC 109938).</title>
        <authorList>
            <person name="Fukuda K."/>
            <person name="Hosoyama A."/>
            <person name="Tsuchikane K."/>
            <person name="Ohji S."/>
            <person name="Yamazoe A."/>
            <person name="Fujita N."/>
            <person name="Shintani M."/>
            <person name="Kimbara K."/>
        </authorList>
    </citation>
    <scope>NUCLEOTIDE SEQUENCE [LARGE SCALE GENOMIC DNA]</scope>
    <source>
        <strain evidence="9">TK102</strain>
    </source>
</reference>
<dbReference type="SUPFAM" id="SSF161098">
    <property type="entry name" value="MetI-like"/>
    <property type="match status" value="1"/>
</dbReference>
<comment type="subcellular location">
    <subcellularLocation>
        <location evidence="1 7">Cell membrane</location>
        <topology evidence="1 7">Multi-pass membrane protein</topology>
    </subcellularLocation>
</comment>
<sequence>MPMADILMDAAAARQRPVGPPVWRSLLRSAEPFFLPLGLLLLWALGAARGWISPQVLPSPQFVWETLAELATNGELWTHAAASLQRVLVGFVAGSLLGLLLGTLMGLSRSVEAYLLPSFNALVQIPVLGWMPFVLLLVGIGEPLKYILIAKAALVPVTLATLQGFRQAPQSLLEVGCVYGYTRRQQVLEIVLPTALPTLFTGLRLGFTKAWLSLVVVELVASSEGLGYLIVYGRQLFQLDLVMAAVIIVGALGYLIDRLLDAAEARLAARNGVRPVVEGGLL</sequence>
<feature type="transmembrane region" description="Helical" evidence="7">
    <location>
        <begin position="210"/>
        <end position="230"/>
    </location>
</feature>
<feature type="domain" description="ABC transmembrane type-1" evidence="8">
    <location>
        <begin position="80"/>
        <end position="260"/>
    </location>
</feature>
<gene>
    <name evidence="9" type="ORF">O987_25470</name>
</gene>
<dbReference type="GO" id="GO:0042918">
    <property type="term" value="P:alkanesulfonate transmembrane transport"/>
    <property type="evidence" value="ECO:0007669"/>
    <property type="project" value="UniProtKB-ARBA"/>
</dbReference>
<feature type="transmembrane region" description="Helical" evidence="7">
    <location>
        <begin position="87"/>
        <end position="107"/>
    </location>
</feature>
<keyword evidence="3" id="KW-1003">Cell membrane</keyword>
<dbReference type="HOGENOM" id="CLU_046113_1_2_4"/>
<dbReference type="CDD" id="cd06261">
    <property type="entry name" value="TM_PBP2"/>
    <property type="match status" value="1"/>
</dbReference>
<keyword evidence="5 7" id="KW-1133">Transmembrane helix</keyword>
<proteinExistence type="inferred from homology"/>
<dbReference type="KEGG" id="ctes:O987_25470"/>
<evidence type="ECO:0000259" key="8">
    <source>
        <dbReference type="PROSITE" id="PS50928"/>
    </source>
</evidence>
<feature type="transmembrane region" description="Helical" evidence="7">
    <location>
        <begin position="119"/>
        <end position="140"/>
    </location>
</feature>
<keyword evidence="4 7" id="KW-0812">Transmembrane</keyword>
<dbReference type="InterPro" id="IPR000515">
    <property type="entry name" value="MetI-like"/>
</dbReference>
<evidence type="ECO:0000256" key="6">
    <source>
        <dbReference type="ARBA" id="ARBA00023136"/>
    </source>
</evidence>
<evidence type="ECO:0000256" key="2">
    <source>
        <dbReference type="ARBA" id="ARBA00022448"/>
    </source>
</evidence>
<name>A0A076PTV2_COMTE</name>
<organism evidence="9 10">
    <name type="scientific">Comamonas testosteroni TK102</name>
    <dbReference type="NCBI Taxonomy" id="1392005"/>
    <lineage>
        <taxon>Bacteria</taxon>
        <taxon>Pseudomonadati</taxon>
        <taxon>Pseudomonadota</taxon>
        <taxon>Betaproteobacteria</taxon>
        <taxon>Burkholderiales</taxon>
        <taxon>Comamonadaceae</taxon>
        <taxon>Comamonas</taxon>
    </lineage>
</organism>
<dbReference type="Proteomes" id="UP000028782">
    <property type="component" value="Chromosome"/>
</dbReference>
<dbReference type="EMBL" id="CP006704">
    <property type="protein sequence ID" value="AIJ49163.1"/>
    <property type="molecule type" value="Genomic_DNA"/>
</dbReference>
<keyword evidence="6 7" id="KW-0472">Membrane</keyword>
<dbReference type="GO" id="GO:0005886">
    <property type="term" value="C:plasma membrane"/>
    <property type="evidence" value="ECO:0007669"/>
    <property type="project" value="UniProtKB-SubCell"/>
</dbReference>
<evidence type="ECO:0000313" key="10">
    <source>
        <dbReference type="Proteomes" id="UP000028782"/>
    </source>
</evidence>
<evidence type="ECO:0000256" key="5">
    <source>
        <dbReference type="ARBA" id="ARBA00022989"/>
    </source>
</evidence>
<evidence type="ECO:0000256" key="3">
    <source>
        <dbReference type="ARBA" id="ARBA00022475"/>
    </source>
</evidence>
<accession>A0A076PTV2</accession>
<evidence type="ECO:0000256" key="1">
    <source>
        <dbReference type="ARBA" id="ARBA00004651"/>
    </source>
</evidence>
<dbReference type="InterPro" id="IPR035906">
    <property type="entry name" value="MetI-like_sf"/>
</dbReference>
<evidence type="ECO:0000256" key="4">
    <source>
        <dbReference type="ARBA" id="ARBA00022692"/>
    </source>
</evidence>
<evidence type="ECO:0000256" key="7">
    <source>
        <dbReference type="RuleBase" id="RU363032"/>
    </source>
</evidence>
<dbReference type="Gene3D" id="1.10.3720.10">
    <property type="entry name" value="MetI-like"/>
    <property type="match status" value="1"/>
</dbReference>
<dbReference type="PANTHER" id="PTHR30151">
    <property type="entry name" value="ALKANE SULFONATE ABC TRANSPORTER-RELATED, MEMBRANE SUBUNIT"/>
    <property type="match status" value="1"/>
</dbReference>
<protein>
    <submittedName>
        <fullName evidence="9">Sulfonate ABC transporter</fullName>
    </submittedName>
</protein>
<dbReference type="FunFam" id="1.10.3720.10:FF:000003">
    <property type="entry name" value="Aliphatic sulfonate ABC transporter permease"/>
    <property type="match status" value="1"/>
</dbReference>
<dbReference type="AlphaFoldDB" id="A0A076PTV2"/>
<dbReference type="Pfam" id="PF00528">
    <property type="entry name" value="BPD_transp_1"/>
    <property type="match status" value="1"/>
</dbReference>
<dbReference type="PROSITE" id="PS50928">
    <property type="entry name" value="ABC_TM1"/>
    <property type="match status" value="1"/>
</dbReference>